<gene>
    <name evidence="1" type="ORF">CLV67_101298</name>
</gene>
<accession>A0A2T0KPA9</accession>
<dbReference type="EMBL" id="PVMZ01000001">
    <property type="protein sequence ID" value="PRX25581.1"/>
    <property type="molecule type" value="Genomic_DNA"/>
</dbReference>
<dbReference type="AlphaFoldDB" id="A0A2T0KPA9"/>
<evidence type="ECO:0000313" key="1">
    <source>
        <dbReference type="EMBL" id="PRX25581.1"/>
    </source>
</evidence>
<proteinExistence type="predicted"/>
<evidence type="ECO:0000313" key="2">
    <source>
        <dbReference type="Proteomes" id="UP000239415"/>
    </source>
</evidence>
<dbReference type="RefSeq" id="WP_146168961.1">
    <property type="nucleotide sequence ID" value="NZ_BOMO01000024.1"/>
</dbReference>
<name>A0A2T0KPA9_9ACTN</name>
<keyword evidence="2" id="KW-1185">Reference proteome</keyword>
<dbReference type="OrthoDB" id="9905268at2"/>
<reference evidence="1 2" key="1">
    <citation type="submission" date="2018-03" db="EMBL/GenBank/DDBJ databases">
        <title>Genomic Encyclopedia of Archaeal and Bacterial Type Strains, Phase II (KMG-II): from individual species to whole genera.</title>
        <authorList>
            <person name="Goeker M."/>
        </authorList>
    </citation>
    <scope>NUCLEOTIDE SEQUENCE [LARGE SCALE GENOMIC DNA]</scope>
    <source>
        <strain evidence="1 2">DSM 43146</strain>
    </source>
</reference>
<dbReference type="Proteomes" id="UP000239415">
    <property type="component" value="Unassembled WGS sequence"/>
</dbReference>
<sequence>MENMERSATLVVTSEHRVRMATLVDSMASYGEVVGVDDQLERITLEMVGIRLGFVVVGGNNFVVPTVMLLSINDQIVLADETAGLWEVHPRIAERIADLFSRYGSCVRCAAGDHGTCLRQHMQQPCRCECGLDWALHRSRQSLGRSPSIEPDPAVAALTGDAAAVELEPLPVRDAPTTA</sequence>
<comment type="caution">
    <text evidence="1">The sequence shown here is derived from an EMBL/GenBank/DDBJ whole genome shotgun (WGS) entry which is preliminary data.</text>
</comment>
<organism evidence="1 2">
    <name type="scientific">Actinoplanes italicus</name>
    <dbReference type="NCBI Taxonomy" id="113567"/>
    <lineage>
        <taxon>Bacteria</taxon>
        <taxon>Bacillati</taxon>
        <taxon>Actinomycetota</taxon>
        <taxon>Actinomycetes</taxon>
        <taxon>Micromonosporales</taxon>
        <taxon>Micromonosporaceae</taxon>
        <taxon>Actinoplanes</taxon>
    </lineage>
</organism>
<protein>
    <submittedName>
        <fullName evidence="1">Uncharacterized protein</fullName>
    </submittedName>
</protein>